<evidence type="ECO:0000313" key="3">
    <source>
        <dbReference type="Proteomes" id="UP000219612"/>
    </source>
</evidence>
<dbReference type="Pfam" id="PF03995">
    <property type="entry name" value="Inhibitor_I36"/>
    <property type="match status" value="1"/>
</dbReference>
<protein>
    <submittedName>
        <fullName evidence="2">Peptidase inhibitor family I36</fullName>
    </submittedName>
</protein>
<dbReference type="InterPro" id="IPR006311">
    <property type="entry name" value="TAT_signal"/>
</dbReference>
<feature type="signal peptide" evidence="1">
    <location>
        <begin position="1"/>
        <end position="30"/>
    </location>
</feature>
<dbReference type="EMBL" id="OBDY01000002">
    <property type="protein sequence ID" value="SNY25886.1"/>
    <property type="molecule type" value="Genomic_DNA"/>
</dbReference>
<keyword evidence="3" id="KW-1185">Reference proteome</keyword>
<proteinExistence type="predicted"/>
<reference evidence="3" key="1">
    <citation type="submission" date="2017-09" db="EMBL/GenBank/DDBJ databases">
        <authorList>
            <person name="Varghese N."/>
            <person name="Submissions S."/>
        </authorList>
    </citation>
    <scope>NUCLEOTIDE SEQUENCE [LARGE SCALE GENOMIC DNA]</scope>
    <source>
        <strain evidence="3">CGMCC 4.6857</strain>
    </source>
</reference>
<evidence type="ECO:0000256" key="1">
    <source>
        <dbReference type="SAM" id="SignalP"/>
    </source>
</evidence>
<keyword evidence="1" id="KW-0732">Signal</keyword>
<dbReference type="RefSeq" id="WP_179855087.1">
    <property type="nucleotide sequence ID" value="NZ_OBDY01000002.1"/>
</dbReference>
<dbReference type="PROSITE" id="PS51318">
    <property type="entry name" value="TAT"/>
    <property type="match status" value="1"/>
</dbReference>
<dbReference type="AlphaFoldDB" id="A0A285GTQ2"/>
<feature type="chain" id="PRO_5012877013" evidence="1">
    <location>
        <begin position="31"/>
        <end position="147"/>
    </location>
</feature>
<name>A0A285GTQ2_9ACTN</name>
<evidence type="ECO:0000313" key="2">
    <source>
        <dbReference type="EMBL" id="SNY25886.1"/>
    </source>
</evidence>
<sequence length="147" mass="15710">MSKTVILRGLVGAASAVAGAVALLPGAAQAAYVCPANAFCMYKNLNATGTVSVQAALNTGASGYLEDFRNSHYSNGESLENSVSSVVNNTGGFVYLYDEWKRQGTWVVIYPHSGTTNLDNATIFPPDGNPYKGNYNDRLTSAWIVYR</sequence>
<gene>
    <name evidence="2" type="ORF">SAMN05421748_102426</name>
</gene>
<organism evidence="2 3">
    <name type="scientific">Paractinoplanes atraurantiacus</name>
    <dbReference type="NCBI Taxonomy" id="1036182"/>
    <lineage>
        <taxon>Bacteria</taxon>
        <taxon>Bacillati</taxon>
        <taxon>Actinomycetota</taxon>
        <taxon>Actinomycetes</taxon>
        <taxon>Micromonosporales</taxon>
        <taxon>Micromonosporaceae</taxon>
        <taxon>Paractinoplanes</taxon>
    </lineage>
</organism>
<accession>A0A285GTQ2</accession>
<dbReference type="Proteomes" id="UP000219612">
    <property type="component" value="Unassembled WGS sequence"/>
</dbReference>